<evidence type="ECO:0000256" key="1">
    <source>
        <dbReference type="ARBA" id="ARBA00023015"/>
    </source>
</evidence>
<dbReference type="InterPro" id="IPR009057">
    <property type="entry name" value="Homeodomain-like_sf"/>
</dbReference>
<evidence type="ECO:0000313" key="6">
    <source>
        <dbReference type="Proteomes" id="UP000830115"/>
    </source>
</evidence>
<dbReference type="Proteomes" id="UP000830115">
    <property type="component" value="Chromosome"/>
</dbReference>
<evidence type="ECO:0000256" key="4">
    <source>
        <dbReference type="SAM" id="MobiDB-lite"/>
    </source>
</evidence>
<dbReference type="SUPFAM" id="SSF46689">
    <property type="entry name" value="Homeodomain-like"/>
    <property type="match status" value="1"/>
</dbReference>
<name>A0ABY4MBB4_9ACTN</name>
<evidence type="ECO:0000256" key="2">
    <source>
        <dbReference type="ARBA" id="ARBA00023125"/>
    </source>
</evidence>
<accession>A0ABY4MBB4</accession>
<keyword evidence="6" id="KW-1185">Reference proteome</keyword>
<evidence type="ECO:0000313" key="5">
    <source>
        <dbReference type="EMBL" id="UQA93581.1"/>
    </source>
</evidence>
<evidence type="ECO:0000256" key="3">
    <source>
        <dbReference type="ARBA" id="ARBA00023163"/>
    </source>
</evidence>
<proteinExistence type="predicted"/>
<organism evidence="5 6">
    <name type="scientific">Streptomyces halobius</name>
    <dbReference type="NCBI Taxonomy" id="2879846"/>
    <lineage>
        <taxon>Bacteria</taxon>
        <taxon>Bacillati</taxon>
        <taxon>Actinomycetota</taxon>
        <taxon>Actinomycetes</taxon>
        <taxon>Kitasatosporales</taxon>
        <taxon>Streptomycetaceae</taxon>
        <taxon>Streptomyces</taxon>
    </lineage>
</organism>
<reference evidence="5" key="1">
    <citation type="submission" date="2021-10" db="EMBL/GenBank/DDBJ databases">
        <title>Streptomyces nigrumlapis sp.nov.,an antimicrobial producing actinobacterium isolated from Black Gobi rocks.</title>
        <authorList>
            <person name="Wen Y."/>
            <person name="Zhang W."/>
            <person name="Liu X.G."/>
        </authorList>
    </citation>
    <scope>NUCLEOTIDE SEQUENCE</scope>
    <source>
        <strain evidence="5">ST13-2-2</strain>
    </source>
</reference>
<keyword evidence="3" id="KW-0804">Transcription</keyword>
<protein>
    <recommendedName>
        <fullName evidence="7">TetR family transcriptional regulator</fullName>
    </recommendedName>
</protein>
<dbReference type="PANTHER" id="PTHR30055:SF151">
    <property type="entry name" value="TRANSCRIPTIONAL REGULATORY PROTEIN"/>
    <property type="match status" value="1"/>
</dbReference>
<dbReference type="PANTHER" id="PTHR30055">
    <property type="entry name" value="HTH-TYPE TRANSCRIPTIONAL REGULATOR RUTR"/>
    <property type="match status" value="1"/>
</dbReference>
<dbReference type="EMBL" id="CP086322">
    <property type="protein sequence ID" value="UQA93581.1"/>
    <property type="molecule type" value="Genomic_DNA"/>
</dbReference>
<keyword evidence="2" id="KW-0238">DNA-binding</keyword>
<sequence>MAVADAEGLAALPMRRVATELDVGTMSLHRYVPGKAELLDLMLDKVVTLDADARPDPDADWRPALEAAARESWQPHQEHPRLRRLRHRHRPHPAQLRTRRKAHRHQQ</sequence>
<dbReference type="InterPro" id="IPR050109">
    <property type="entry name" value="HTH-type_TetR-like_transc_reg"/>
</dbReference>
<dbReference type="Gene3D" id="1.10.357.10">
    <property type="entry name" value="Tetracycline Repressor, domain 2"/>
    <property type="match status" value="1"/>
</dbReference>
<evidence type="ECO:0008006" key="7">
    <source>
        <dbReference type="Google" id="ProtNLM"/>
    </source>
</evidence>
<feature type="compositionally biased region" description="Basic and acidic residues" evidence="4">
    <location>
        <begin position="52"/>
        <end position="63"/>
    </location>
</feature>
<gene>
    <name evidence="5" type="ORF">K9S39_18520</name>
</gene>
<feature type="region of interest" description="Disordered" evidence="4">
    <location>
        <begin position="52"/>
        <end position="107"/>
    </location>
</feature>
<feature type="compositionally biased region" description="Basic residues" evidence="4">
    <location>
        <begin position="81"/>
        <end position="107"/>
    </location>
</feature>
<keyword evidence="1" id="KW-0805">Transcription regulation</keyword>